<dbReference type="EMBL" id="JACIJH010000001">
    <property type="protein sequence ID" value="MBB5704817.1"/>
    <property type="molecule type" value="Genomic_DNA"/>
</dbReference>
<reference evidence="3 4" key="1">
    <citation type="submission" date="2020-08" db="EMBL/GenBank/DDBJ databases">
        <title>Genomic Encyclopedia of Type Strains, Phase IV (KMG-IV): sequencing the most valuable type-strain genomes for metagenomic binning, comparative biology and taxonomic classification.</title>
        <authorList>
            <person name="Goeker M."/>
        </authorList>
    </citation>
    <scope>NUCLEOTIDE SEQUENCE [LARGE SCALE GENOMIC DNA]</scope>
    <source>
        <strain evidence="3 4">DSM 27163</strain>
    </source>
</reference>
<keyword evidence="4" id="KW-1185">Reference proteome</keyword>
<evidence type="ECO:0000256" key="1">
    <source>
        <dbReference type="SAM" id="MobiDB-lite"/>
    </source>
</evidence>
<dbReference type="AlphaFoldDB" id="A0A7W9ENT1"/>
<organism evidence="3 4">
    <name type="scientific">Sphingopyxis panaciterrulae</name>
    <dbReference type="NCBI Taxonomy" id="462372"/>
    <lineage>
        <taxon>Bacteria</taxon>
        <taxon>Pseudomonadati</taxon>
        <taxon>Pseudomonadota</taxon>
        <taxon>Alphaproteobacteria</taxon>
        <taxon>Sphingomonadales</taxon>
        <taxon>Sphingomonadaceae</taxon>
        <taxon>Sphingopyxis</taxon>
    </lineage>
</organism>
<dbReference type="PROSITE" id="PS51257">
    <property type="entry name" value="PROKAR_LIPOPROTEIN"/>
    <property type="match status" value="1"/>
</dbReference>
<evidence type="ECO:0000313" key="4">
    <source>
        <dbReference type="Proteomes" id="UP000537161"/>
    </source>
</evidence>
<dbReference type="Proteomes" id="UP000537161">
    <property type="component" value="Unassembled WGS sequence"/>
</dbReference>
<accession>A0A7W9ENT1</accession>
<feature type="signal peptide" evidence="2">
    <location>
        <begin position="1"/>
        <end position="23"/>
    </location>
</feature>
<evidence type="ECO:0008006" key="5">
    <source>
        <dbReference type="Google" id="ProtNLM"/>
    </source>
</evidence>
<proteinExistence type="predicted"/>
<dbReference type="RefSeq" id="WP_184094305.1">
    <property type="nucleotide sequence ID" value="NZ_JACIJH010000001.1"/>
</dbReference>
<feature type="region of interest" description="Disordered" evidence="1">
    <location>
        <begin position="26"/>
        <end position="47"/>
    </location>
</feature>
<feature type="chain" id="PRO_5031506875" description="Lipoprotein" evidence="2">
    <location>
        <begin position="24"/>
        <end position="129"/>
    </location>
</feature>
<sequence>MIRHSRLAGAAGLALLISGCAGPAIPRATPPRTAPPAPDTPPPTAPRVVQNNALIGHDADAAIGIFGRPRLDVTEGSGRKLQFSGEPCILDVYYYAPKRGAKPLATHVDARAPNGREVDVDRCIAALRH</sequence>
<evidence type="ECO:0000313" key="3">
    <source>
        <dbReference type="EMBL" id="MBB5704817.1"/>
    </source>
</evidence>
<protein>
    <recommendedName>
        <fullName evidence="5">Lipoprotein</fullName>
    </recommendedName>
</protein>
<comment type="caution">
    <text evidence="3">The sequence shown here is derived from an EMBL/GenBank/DDBJ whole genome shotgun (WGS) entry which is preliminary data.</text>
</comment>
<name>A0A7W9ENT1_9SPHN</name>
<gene>
    <name evidence="3" type="ORF">FHR21_000142</name>
</gene>
<keyword evidence="2" id="KW-0732">Signal</keyword>
<evidence type="ECO:0000256" key="2">
    <source>
        <dbReference type="SAM" id="SignalP"/>
    </source>
</evidence>
<feature type="compositionally biased region" description="Pro residues" evidence="1">
    <location>
        <begin position="28"/>
        <end position="45"/>
    </location>
</feature>